<protein>
    <submittedName>
        <fullName evidence="1">Uncharacterized protein</fullName>
    </submittedName>
</protein>
<proteinExistence type="predicted"/>
<organism evidence="1">
    <name type="scientific">Arundo donax</name>
    <name type="common">Giant reed</name>
    <name type="synonym">Donax arundinaceus</name>
    <dbReference type="NCBI Taxonomy" id="35708"/>
    <lineage>
        <taxon>Eukaryota</taxon>
        <taxon>Viridiplantae</taxon>
        <taxon>Streptophyta</taxon>
        <taxon>Embryophyta</taxon>
        <taxon>Tracheophyta</taxon>
        <taxon>Spermatophyta</taxon>
        <taxon>Magnoliopsida</taxon>
        <taxon>Liliopsida</taxon>
        <taxon>Poales</taxon>
        <taxon>Poaceae</taxon>
        <taxon>PACMAD clade</taxon>
        <taxon>Arundinoideae</taxon>
        <taxon>Arundineae</taxon>
        <taxon>Arundo</taxon>
    </lineage>
</organism>
<sequence length="67" mass="7156">MYCAPMASCIELLSNVRWRLASEQATNSSSSPSTTSSSTSRALFRSMAAATGNVQIRHSSNSTQLIT</sequence>
<accession>A0A0A9PDZ2</accession>
<dbReference type="EMBL" id="GBRH01282993">
    <property type="protein sequence ID" value="JAD14902.1"/>
    <property type="molecule type" value="Transcribed_RNA"/>
</dbReference>
<dbReference type="AlphaFoldDB" id="A0A0A9PDZ2"/>
<name>A0A0A9PDZ2_ARUDO</name>
<reference evidence="1" key="2">
    <citation type="journal article" date="2015" name="Data Brief">
        <title>Shoot transcriptome of the giant reed, Arundo donax.</title>
        <authorList>
            <person name="Barrero R.A."/>
            <person name="Guerrero F.D."/>
            <person name="Moolhuijzen P."/>
            <person name="Goolsby J.A."/>
            <person name="Tidwell J."/>
            <person name="Bellgard S.E."/>
            <person name="Bellgard M.I."/>
        </authorList>
    </citation>
    <scope>NUCLEOTIDE SEQUENCE</scope>
    <source>
        <tissue evidence="1">Shoot tissue taken approximately 20 cm above the soil surface</tissue>
    </source>
</reference>
<evidence type="ECO:0000313" key="1">
    <source>
        <dbReference type="EMBL" id="JAD14902.1"/>
    </source>
</evidence>
<reference evidence="1" key="1">
    <citation type="submission" date="2014-09" db="EMBL/GenBank/DDBJ databases">
        <authorList>
            <person name="Magalhaes I.L.F."/>
            <person name="Oliveira U."/>
            <person name="Santos F.R."/>
            <person name="Vidigal T.H.D.A."/>
            <person name="Brescovit A.D."/>
            <person name="Santos A.J."/>
        </authorList>
    </citation>
    <scope>NUCLEOTIDE SEQUENCE</scope>
    <source>
        <tissue evidence="1">Shoot tissue taken approximately 20 cm above the soil surface</tissue>
    </source>
</reference>